<dbReference type="InterPro" id="IPR016137">
    <property type="entry name" value="RGS"/>
</dbReference>
<dbReference type="Proteomes" id="UP000006671">
    <property type="component" value="Unassembled WGS sequence"/>
</dbReference>
<evidence type="ECO:0000256" key="2">
    <source>
        <dbReference type="SAM" id="SignalP"/>
    </source>
</evidence>
<dbReference type="PROSITE" id="PS50132">
    <property type="entry name" value="RGS"/>
    <property type="match status" value="1"/>
</dbReference>
<dbReference type="GeneID" id="8851238"/>
<keyword evidence="1" id="KW-0812">Transmembrane</keyword>
<keyword evidence="1" id="KW-1133">Transmembrane helix</keyword>
<keyword evidence="1" id="KW-0472">Membrane</keyword>
<dbReference type="OrthoDB" id="6417207at2759"/>
<feature type="transmembrane region" description="Helical" evidence="1">
    <location>
        <begin position="346"/>
        <end position="365"/>
    </location>
</feature>
<feature type="transmembrane region" description="Helical" evidence="1">
    <location>
        <begin position="408"/>
        <end position="429"/>
    </location>
</feature>
<proteinExistence type="predicted"/>
<dbReference type="Pfam" id="PF00615">
    <property type="entry name" value="RGS"/>
    <property type="match status" value="1"/>
</dbReference>
<name>D2VN73_NAEGR</name>
<keyword evidence="2" id="KW-0732">Signal</keyword>
<organism evidence="5">
    <name type="scientific">Naegleria gruberi</name>
    <name type="common">Amoeba</name>
    <dbReference type="NCBI Taxonomy" id="5762"/>
    <lineage>
        <taxon>Eukaryota</taxon>
        <taxon>Discoba</taxon>
        <taxon>Heterolobosea</taxon>
        <taxon>Tetramitia</taxon>
        <taxon>Eutetramitia</taxon>
        <taxon>Vahlkampfiidae</taxon>
        <taxon>Naegleria</taxon>
    </lineage>
</organism>
<feature type="transmembrane region" description="Helical" evidence="1">
    <location>
        <begin position="570"/>
        <end position="592"/>
    </location>
</feature>
<dbReference type="Gene3D" id="1.10.167.10">
    <property type="entry name" value="Regulator of G-protein Signalling 4, domain 2"/>
    <property type="match status" value="1"/>
</dbReference>
<dbReference type="OMA" id="RNCRPRH"/>
<dbReference type="RefSeq" id="XP_002674436.1">
    <property type="nucleotide sequence ID" value="XM_002674390.1"/>
</dbReference>
<protein>
    <submittedName>
        <fullName evidence="4">Predicted protein</fullName>
    </submittedName>
</protein>
<dbReference type="AlphaFoldDB" id="D2VN73"/>
<feature type="domain" description="RGS" evidence="3">
    <location>
        <begin position="609"/>
        <end position="671"/>
    </location>
</feature>
<dbReference type="InterPro" id="IPR044926">
    <property type="entry name" value="RGS_subdomain_2"/>
</dbReference>
<gene>
    <name evidence="4" type="ORF">NAEGRDRAFT_70394</name>
</gene>
<dbReference type="SUPFAM" id="SSF48097">
    <property type="entry name" value="Regulator of G-protein signaling, RGS"/>
    <property type="match status" value="1"/>
</dbReference>
<evidence type="ECO:0000313" key="4">
    <source>
        <dbReference type="EMBL" id="EFC41692.1"/>
    </source>
</evidence>
<dbReference type="KEGG" id="ngr:NAEGRDRAFT_70394"/>
<feature type="transmembrane region" description="Helical" evidence="1">
    <location>
        <begin position="377"/>
        <end position="396"/>
    </location>
</feature>
<feature type="signal peptide" evidence="2">
    <location>
        <begin position="1"/>
        <end position="27"/>
    </location>
</feature>
<evidence type="ECO:0000259" key="3">
    <source>
        <dbReference type="PROSITE" id="PS50132"/>
    </source>
</evidence>
<keyword evidence="5" id="KW-1185">Reference proteome</keyword>
<dbReference type="InterPro" id="IPR036305">
    <property type="entry name" value="RGS_sf"/>
</dbReference>
<evidence type="ECO:0000256" key="1">
    <source>
        <dbReference type="SAM" id="Phobius"/>
    </source>
</evidence>
<feature type="transmembrane region" description="Helical" evidence="1">
    <location>
        <begin position="546"/>
        <end position="564"/>
    </location>
</feature>
<sequence>MKTAHATTHVVKVVVLLLLSTSALIHSAELYSKDVLDWSVHYNLHQFKWNDSYVNSNYIRKGYLSPSLPIVFIQQHLVAFIWNQISQEFRISSLDDLISIIRNNNTSMGTNILKIGIDRHQVLLFSNLLKYHGIDMDVQTTHEGKSYSISPFLFYRRNCRPRHVFEDFDVIIALPGDFFDVIRYYRESTGKRKVSSEKLTESQWNETTLINPSDFLPIKLAPSNVGYEYDVYPFFMLGNSTFNPKNSYYVSDIITLNQYFEFGKVTTQDLEFINYLLLTYGNSPVNFTSDSLAFDKMMLKTLQFLNVSSFPQQFSLENVYSNYYSSQYHFCTESTCNDYISANQDYWNIPTLIIVTLYFIILFSSRFFLKDSFKRRLLVPYLPISIYFFELTHSYYFNKACLQVINYIRMFVITWIIASYVLTVVRFYMLRNLYSLLNNPLLVNKKIGQISIVKRLVSPLNSILLIILLSAISSVVFSLHGMAMFFDIFMFEEEVFSVTNISFVIYILVGCSLGIATVIVDCIVNWKKIKTKGLVSFLKYDDPFKVRVDLLSMILLLIVAIIHVCDPSNLRVYFFFESVLFIFMCGGFALIFETFHTILRKRNHQTLSELENFLKDDNFKLIFKEFSSKEFSLENIFFFEKITQLKKQFGNSTLEISILDEINDDFIAANSNFELNIPSNTRRSFMEMKKNATTNSSTAIQLYELFSDEIIVNLNDTLSRLVETSEFQHWHEIYQVQSSNNAANNL</sequence>
<dbReference type="InParanoid" id="D2VN73"/>
<dbReference type="VEuPathDB" id="AmoebaDB:NAEGRDRAFT_70394"/>
<dbReference type="EMBL" id="GG738884">
    <property type="protein sequence ID" value="EFC41692.1"/>
    <property type="molecule type" value="Genomic_DNA"/>
</dbReference>
<evidence type="ECO:0000313" key="5">
    <source>
        <dbReference type="Proteomes" id="UP000006671"/>
    </source>
</evidence>
<reference evidence="4 5" key="1">
    <citation type="journal article" date="2010" name="Cell">
        <title>The genome of Naegleria gruberi illuminates early eukaryotic versatility.</title>
        <authorList>
            <person name="Fritz-Laylin L.K."/>
            <person name="Prochnik S.E."/>
            <person name="Ginger M.L."/>
            <person name="Dacks J.B."/>
            <person name="Carpenter M.L."/>
            <person name="Field M.C."/>
            <person name="Kuo A."/>
            <person name="Paredez A."/>
            <person name="Chapman J."/>
            <person name="Pham J."/>
            <person name="Shu S."/>
            <person name="Neupane R."/>
            <person name="Cipriano M."/>
            <person name="Mancuso J."/>
            <person name="Tu H."/>
            <person name="Salamov A."/>
            <person name="Lindquist E."/>
            <person name="Shapiro H."/>
            <person name="Lucas S."/>
            <person name="Grigoriev I.V."/>
            <person name="Cande W.Z."/>
            <person name="Fulton C."/>
            <person name="Rokhsar D.S."/>
            <person name="Dawson S.C."/>
        </authorList>
    </citation>
    <scope>NUCLEOTIDE SEQUENCE [LARGE SCALE GENOMIC DNA]</scope>
    <source>
        <strain evidence="4 5">NEG-M</strain>
    </source>
</reference>
<accession>D2VN73</accession>
<feature type="transmembrane region" description="Helical" evidence="1">
    <location>
        <begin position="503"/>
        <end position="526"/>
    </location>
</feature>
<feature type="transmembrane region" description="Helical" evidence="1">
    <location>
        <begin position="463"/>
        <end position="491"/>
    </location>
</feature>
<feature type="chain" id="PRO_5003037702" evidence="2">
    <location>
        <begin position="28"/>
        <end position="746"/>
    </location>
</feature>